<name>A0A251MXT2_PRUPE</name>
<dbReference type="Proteomes" id="UP000006882">
    <property type="component" value="Chromosome G8"/>
</dbReference>
<dbReference type="AlphaFoldDB" id="A0A251MXT2"/>
<gene>
    <name evidence="2" type="ORF">PRUPE_8G142800</name>
</gene>
<dbReference type="EMBL" id="CM007658">
    <property type="protein sequence ID" value="ONH91905.1"/>
    <property type="molecule type" value="Genomic_DNA"/>
</dbReference>
<organism evidence="2 3">
    <name type="scientific">Prunus persica</name>
    <name type="common">Peach</name>
    <name type="synonym">Amygdalus persica</name>
    <dbReference type="NCBI Taxonomy" id="3760"/>
    <lineage>
        <taxon>Eukaryota</taxon>
        <taxon>Viridiplantae</taxon>
        <taxon>Streptophyta</taxon>
        <taxon>Embryophyta</taxon>
        <taxon>Tracheophyta</taxon>
        <taxon>Spermatophyta</taxon>
        <taxon>Magnoliopsida</taxon>
        <taxon>eudicotyledons</taxon>
        <taxon>Gunneridae</taxon>
        <taxon>Pentapetalae</taxon>
        <taxon>rosids</taxon>
        <taxon>fabids</taxon>
        <taxon>Rosales</taxon>
        <taxon>Rosaceae</taxon>
        <taxon>Amygdaloideae</taxon>
        <taxon>Amygdaleae</taxon>
        <taxon>Prunus</taxon>
    </lineage>
</organism>
<keyword evidence="3" id="KW-1185">Reference proteome</keyword>
<reference evidence="2 3" key="1">
    <citation type="journal article" date="2013" name="Nat. Genet.">
        <title>The high-quality draft genome of peach (Prunus persica) identifies unique patterns of genetic diversity, domestication and genome evolution.</title>
        <authorList>
            <consortium name="International Peach Genome Initiative"/>
            <person name="Verde I."/>
            <person name="Abbott A.G."/>
            <person name="Scalabrin S."/>
            <person name="Jung S."/>
            <person name="Shu S."/>
            <person name="Marroni F."/>
            <person name="Zhebentyayeva T."/>
            <person name="Dettori M.T."/>
            <person name="Grimwood J."/>
            <person name="Cattonaro F."/>
            <person name="Zuccolo A."/>
            <person name="Rossini L."/>
            <person name="Jenkins J."/>
            <person name="Vendramin E."/>
            <person name="Meisel L.A."/>
            <person name="Decroocq V."/>
            <person name="Sosinski B."/>
            <person name="Prochnik S."/>
            <person name="Mitros T."/>
            <person name="Policriti A."/>
            <person name="Cipriani G."/>
            <person name="Dondini L."/>
            <person name="Ficklin S."/>
            <person name="Goodstein D.M."/>
            <person name="Xuan P."/>
            <person name="Del Fabbro C."/>
            <person name="Aramini V."/>
            <person name="Copetti D."/>
            <person name="Gonzalez S."/>
            <person name="Horner D.S."/>
            <person name="Falchi R."/>
            <person name="Lucas S."/>
            <person name="Mica E."/>
            <person name="Maldonado J."/>
            <person name="Lazzari B."/>
            <person name="Bielenberg D."/>
            <person name="Pirona R."/>
            <person name="Miculan M."/>
            <person name="Barakat A."/>
            <person name="Testolin R."/>
            <person name="Stella A."/>
            <person name="Tartarini S."/>
            <person name="Tonutti P."/>
            <person name="Arus P."/>
            <person name="Orellana A."/>
            <person name="Wells C."/>
            <person name="Main D."/>
            <person name="Vizzotto G."/>
            <person name="Silva H."/>
            <person name="Salamini F."/>
            <person name="Schmutz J."/>
            <person name="Morgante M."/>
            <person name="Rokhsar D.S."/>
        </authorList>
    </citation>
    <scope>NUCLEOTIDE SEQUENCE [LARGE SCALE GENOMIC DNA]</scope>
    <source>
        <strain evidence="3">cv. Nemared</strain>
    </source>
</reference>
<evidence type="ECO:0000313" key="2">
    <source>
        <dbReference type="EMBL" id="ONH91905.1"/>
    </source>
</evidence>
<feature type="region of interest" description="Disordered" evidence="1">
    <location>
        <begin position="1"/>
        <end position="20"/>
    </location>
</feature>
<accession>A0A251MXT2</accession>
<proteinExistence type="predicted"/>
<evidence type="ECO:0000313" key="3">
    <source>
        <dbReference type="Proteomes" id="UP000006882"/>
    </source>
</evidence>
<evidence type="ECO:0000256" key="1">
    <source>
        <dbReference type="SAM" id="MobiDB-lite"/>
    </source>
</evidence>
<sequence length="80" mass="9123">MVLKTDREESETSISSFSTSNSLQVIHFCRLVCQYSFFAAQFQLRVFPLERPGLGLKEIAQEYNLNWNSSNTEAGSHVAY</sequence>
<protein>
    <submittedName>
        <fullName evidence="2">Uncharacterized protein</fullName>
    </submittedName>
</protein>
<dbReference type="Gramene" id="ONH91905">
    <property type="protein sequence ID" value="ONH91905"/>
    <property type="gene ID" value="PRUPE_8G142800"/>
</dbReference>